<evidence type="ECO:0000256" key="7">
    <source>
        <dbReference type="ARBA" id="ARBA00022777"/>
    </source>
</evidence>
<feature type="domain" description="7,8-dihydro-6-hydroxymethylpterin-pyrophosphokinase" evidence="13">
    <location>
        <begin position="9"/>
        <end position="135"/>
    </location>
</feature>
<dbReference type="GO" id="GO:0046656">
    <property type="term" value="P:folic acid biosynthetic process"/>
    <property type="evidence" value="ECO:0007669"/>
    <property type="project" value="UniProtKB-KW"/>
</dbReference>
<comment type="caution">
    <text evidence="14">The sequence shown here is derived from an EMBL/GenBank/DDBJ whole genome shotgun (WGS) entry which is preliminary data.</text>
</comment>
<gene>
    <name evidence="14" type="primary">folK</name>
    <name evidence="14" type="ORF">E2I14_00235</name>
</gene>
<dbReference type="AlphaFoldDB" id="A0A4R5W5I0"/>
<evidence type="ECO:0000313" key="14">
    <source>
        <dbReference type="EMBL" id="TDK68023.1"/>
    </source>
</evidence>
<keyword evidence="9" id="KW-0289">Folate biosynthesis</keyword>
<evidence type="ECO:0000259" key="13">
    <source>
        <dbReference type="Pfam" id="PF01288"/>
    </source>
</evidence>
<evidence type="ECO:0000256" key="12">
    <source>
        <dbReference type="ARBA" id="ARBA00033413"/>
    </source>
</evidence>
<dbReference type="PANTHER" id="PTHR43071">
    <property type="entry name" value="2-AMINO-4-HYDROXY-6-HYDROXYMETHYLDIHYDROPTERIDINE PYROPHOSPHOKINASE"/>
    <property type="match status" value="1"/>
</dbReference>
<dbReference type="NCBIfam" id="TIGR01498">
    <property type="entry name" value="folK"/>
    <property type="match status" value="1"/>
</dbReference>
<organism evidence="14 15">
    <name type="scientific">Sapientia aquatica</name>
    <dbReference type="NCBI Taxonomy" id="1549640"/>
    <lineage>
        <taxon>Bacteria</taxon>
        <taxon>Pseudomonadati</taxon>
        <taxon>Pseudomonadota</taxon>
        <taxon>Betaproteobacteria</taxon>
        <taxon>Burkholderiales</taxon>
        <taxon>Oxalobacteraceae</taxon>
        <taxon>Sapientia</taxon>
    </lineage>
</organism>
<comment type="pathway">
    <text evidence="1">Cofactor biosynthesis; tetrahydrofolate biosynthesis; 2-amino-4-hydroxy-6-hydroxymethyl-7,8-dihydropteridine diphosphate from 7,8-dihydroneopterin triphosphate: step 4/4.</text>
</comment>
<reference evidence="14 15" key="1">
    <citation type="submission" date="2019-03" db="EMBL/GenBank/DDBJ databases">
        <title>Sapientia aquatica gen. nov., sp. nov., isolated from a crater lake.</title>
        <authorList>
            <person name="Felfoldi T."/>
            <person name="Szabo A."/>
            <person name="Toth E."/>
            <person name="Schumann P."/>
            <person name="Keki Z."/>
            <person name="Marialigeti K."/>
            <person name="Mathe I."/>
        </authorList>
    </citation>
    <scope>NUCLEOTIDE SEQUENCE [LARGE SCALE GENOMIC DNA]</scope>
    <source>
        <strain evidence="14 15">SA-152</strain>
    </source>
</reference>
<keyword evidence="7 14" id="KW-0418">Kinase</keyword>
<protein>
    <recommendedName>
        <fullName evidence="4">2-amino-4-hydroxy-6-hydroxymethyldihydropteridine pyrophosphokinase</fullName>
        <ecNumber evidence="3">2.7.6.3</ecNumber>
    </recommendedName>
    <alternativeName>
        <fullName evidence="11">6-hydroxymethyl-7,8-dihydropterin pyrophosphokinase</fullName>
    </alternativeName>
    <alternativeName>
        <fullName evidence="12">7,8-dihydro-6-hydroxymethylpterin-pyrophosphokinase</fullName>
    </alternativeName>
</protein>
<keyword evidence="15" id="KW-1185">Reference proteome</keyword>
<dbReference type="InterPro" id="IPR035907">
    <property type="entry name" value="Hppk_sf"/>
</dbReference>
<dbReference type="GO" id="GO:0003848">
    <property type="term" value="F:2-amino-4-hydroxy-6-hydroxymethyldihydropteridine diphosphokinase activity"/>
    <property type="evidence" value="ECO:0007669"/>
    <property type="project" value="UniProtKB-EC"/>
</dbReference>
<dbReference type="Pfam" id="PF01288">
    <property type="entry name" value="HPPK"/>
    <property type="match status" value="1"/>
</dbReference>
<evidence type="ECO:0000256" key="10">
    <source>
        <dbReference type="ARBA" id="ARBA00029409"/>
    </source>
</evidence>
<evidence type="ECO:0000256" key="8">
    <source>
        <dbReference type="ARBA" id="ARBA00022840"/>
    </source>
</evidence>
<comment type="similarity">
    <text evidence="2">Belongs to the HPPK family.</text>
</comment>
<dbReference type="Gene3D" id="3.30.70.560">
    <property type="entry name" value="7,8-Dihydro-6-hydroxymethylpterin-pyrophosphokinase HPPK"/>
    <property type="match status" value="1"/>
</dbReference>
<dbReference type="GO" id="GO:0005524">
    <property type="term" value="F:ATP binding"/>
    <property type="evidence" value="ECO:0007669"/>
    <property type="project" value="UniProtKB-KW"/>
</dbReference>
<dbReference type="SUPFAM" id="SSF55083">
    <property type="entry name" value="6-hydroxymethyl-7,8-dihydropterin pyrophosphokinase, HPPK"/>
    <property type="match status" value="1"/>
</dbReference>
<keyword evidence="5 14" id="KW-0808">Transferase</keyword>
<proteinExistence type="inferred from homology"/>
<dbReference type="UniPathway" id="UPA00077">
    <property type="reaction ID" value="UER00155"/>
</dbReference>
<evidence type="ECO:0000256" key="2">
    <source>
        <dbReference type="ARBA" id="ARBA00005810"/>
    </source>
</evidence>
<sequence length="161" mass="17622">MSTPHQALIGLGANLGDAQATVEAALEALHAIPHTRLVNRSALYLTAPIEATGNDYVNAVAELATELEPLELLRALQAIEHEFGRVRTYQNAPRTLDLDLLLFDQITLQSTELQLPHPRMHQRAFVVVPLHAIAPEILIPQVGLVSDLLPLVADQAIRRLS</sequence>
<keyword evidence="6" id="KW-0547">Nucleotide-binding</keyword>
<evidence type="ECO:0000256" key="11">
    <source>
        <dbReference type="ARBA" id="ARBA00029766"/>
    </source>
</evidence>
<accession>A0A4R5W5I0</accession>
<dbReference type="EMBL" id="SMYL01000001">
    <property type="protein sequence ID" value="TDK68023.1"/>
    <property type="molecule type" value="Genomic_DNA"/>
</dbReference>
<evidence type="ECO:0000256" key="9">
    <source>
        <dbReference type="ARBA" id="ARBA00022909"/>
    </source>
</evidence>
<dbReference type="EC" id="2.7.6.3" evidence="3"/>
<evidence type="ECO:0000313" key="15">
    <source>
        <dbReference type="Proteomes" id="UP000294829"/>
    </source>
</evidence>
<dbReference type="CDD" id="cd00483">
    <property type="entry name" value="HPPK"/>
    <property type="match status" value="1"/>
</dbReference>
<evidence type="ECO:0000256" key="3">
    <source>
        <dbReference type="ARBA" id="ARBA00013253"/>
    </source>
</evidence>
<name>A0A4R5W5I0_9BURK</name>
<dbReference type="GO" id="GO:0046654">
    <property type="term" value="P:tetrahydrofolate biosynthetic process"/>
    <property type="evidence" value="ECO:0007669"/>
    <property type="project" value="UniProtKB-UniPathway"/>
</dbReference>
<evidence type="ECO:0000256" key="4">
    <source>
        <dbReference type="ARBA" id="ARBA00016218"/>
    </source>
</evidence>
<keyword evidence="8" id="KW-0067">ATP-binding</keyword>
<dbReference type="Proteomes" id="UP000294829">
    <property type="component" value="Unassembled WGS sequence"/>
</dbReference>
<dbReference type="InterPro" id="IPR000550">
    <property type="entry name" value="Hppk"/>
</dbReference>
<evidence type="ECO:0000256" key="5">
    <source>
        <dbReference type="ARBA" id="ARBA00022679"/>
    </source>
</evidence>
<comment type="function">
    <text evidence="10">Catalyzes the transfer of pyrophosphate from adenosine triphosphate (ATP) to 6-hydroxymethyl-7,8-dihydropterin, an enzymatic step in folate biosynthesis pathway.</text>
</comment>
<evidence type="ECO:0000256" key="1">
    <source>
        <dbReference type="ARBA" id="ARBA00005051"/>
    </source>
</evidence>
<dbReference type="OrthoDB" id="9808041at2"/>
<dbReference type="GO" id="GO:0016301">
    <property type="term" value="F:kinase activity"/>
    <property type="evidence" value="ECO:0007669"/>
    <property type="project" value="UniProtKB-KW"/>
</dbReference>
<dbReference type="RefSeq" id="WP_133324278.1">
    <property type="nucleotide sequence ID" value="NZ_SMYL01000001.1"/>
</dbReference>
<evidence type="ECO:0000256" key="6">
    <source>
        <dbReference type="ARBA" id="ARBA00022741"/>
    </source>
</evidence>
<dbReference type="PANTHER" id="PTHR43071:SF1">
    <property type="entry name" value="2-AMINO-4-HYDROXY-6-HYDROXYMETHYLDIHYDROPTERIDINE PYROPHOSPHOKINASE"/>
    <property type="match status" value="1"/>
</dbReference>